<dbReference type="Proteomes" id="UP000285324">
    <property type="component" value="Unassembled WGS sequence"/>
</dbReference>
<evidence type="ECO:0000256" key="3">
    <source>
        <dbReference type="ARBA" id="ARBA00022630"/>
    </source>
</evidence>
<feature type="domain" description="Glucose-methanol-choline oxidoreductase N-terminal" evidence="7">
    <location>
        <begin position="84"/>
        <end position="107"/>
    </location>
</feature>
<dbReference type="RefSeq" id="WP_118931306.1">
    <property type="nucleotide sequence ID" value="NZ_CP061008.1"/>
</dbReference>
<organism evidence="9 10">
    <name type="scientific">Alcaligenes xylosoxydans xylosoxydans</name>
    <name type="common">Achromobacter xylosoxidans</name>
    <dbReference type="NCBI Taxonomy" id="85698"/>
    <lineage>
        <taxon>Bacteria</taxon>
        <taxon>Pseudomonadati</taxon>
        <taxon>Pseudomonadota</taxon>
        <taxon>Betaproteobacteria</taxon>
        <taxon>Burkholderiales</taxon>
        <taxon>Alcaligenaceae</taxon>
        <taxon>Achromobacter</taxon>
    </lineage>
</organism>
<dbReference type="PROSITE" id="PS00623">
    <property type="entry name" value="GMC_OXRED_1"/>
    <property type="match status" value="1"/>
</dbReference>
<keyword evidence="4 5" id="KW-0274">FAD</keyword>
<reference evidence="9 10" key="1">
    <citation type="submission" date="2018-08" db="EMBL/GenBank/DDBJ databases">
        <title>Achromobacter xylosoxidans Genome sequencing and assembly.</title>
        <authorList>
            <person name="Wang R."/>
            <person name="Rensing C."/>
            <person name="Li Y."/>
        </authorList>
    </citation>
    <scope>NUCLEOTIDE SEQUENCE [LARGE SCALE GENOMIC DNA]</scope>
    <source>
        <strain evidence="9 10">GD003A</strain>
    </source>
</reference>
<evidence type="ECO:0000313" key="9">
    <source>
        <dbReference type="EMBL" id="RPJ93685.1"/>
    </source>
</evidence>
<dbReference type="PANTHER" id="PTHR11552">
    <property type="entry name" value="GLUCOSE-METHANOL-CHOLINE GMC OXIDOREDUCTASE"/>
    <property type="match status" value="1"/>
</dbReference>
<dbReference type="EMBL" id="QVXO01000001">
    <property type="protein sequence ID" value="RPJ93685.1"/>
    <property type="molecule type" value="Genomic_DNA"/>
</dbReference>
<feature type="domain" description="Glucose-methanol-choline oxidoreductase N-terminal" evidence="8">
    <location>
        <begin position="257"/>
        <end position="271"/>
    </location>
</feature>
<proteinExistence type="inferred from homology"/>
<protein>
    <submittedName>
        <fullName evidence="9">GMC oxidoreductase</fullName>
    </submittedName>
</protein>
<dbReference type="PROSITE" id="PS00624">
    <property type="entry name" value="GMC_OXRED_2"/>
    <property type="match status" value="1"/>
</dbReference>
<evidence type="ECO:0000256" key="5">
    <source>
        <dbReference type="PIRSR" id="PIRSR000137-2"/>
    </source>
</evidence>
<dbReference type="OrthoDB" id="9785276at2"/>
<dbReference type="AlphaFoldDB" id="A0A424WK71"/>
<dbReference type="InterPro" id="IPR012132">
    <property type="entry name" value="GMC_OxRdtase"/>
</dbReference>
<dbReference type="Gene3D" id="3.30.560.10">
    <property type="entry name" value="Glucose Oxidase, domain 3"/>
    <property type="match status" value="1"/>
</dbReference>
<dbReference type="SUPFAM" id="SSF51905">
    <property type="entry name" value="FAD/NAD(P)-binding domain"/>
    <property type="match status" value="1"/>
</dbReference>
<name>A0A424WK71_ALCXX</name>
<keyword evidence="3 6" id="KW-0285">Flavoprotein</keyword>
<comment type="similarity">
    <text evidence="2 6">Belongs to the GMC oxidoreductase family.</text>
</comment>
<evidence type="ECO:0000256" key="2">
    <source>
        <dbReference type="ARBA" id="ARBA00010790"/>
    </source>
</evidence>
<dbReference type="PIRSF" id="PIRSF000137">
    <property type="entry name" value="Alcohol_oxidase"/>
    <property type="match status" value="1"/>
</dbReference>
<evidence type="ECO:0000256" key="1">
    <source>
        <dbReference type="ARBA" id="ARBA00001974"/>
    </source>
</evidence>
<dbReference type="Pfam" id="PF05199">
    <property type="entry name" value="GMC_oxred_C"/>
    <property type="match status" value="1"/>
</dbReference>
<evidence type="ECO:0000259" key="7">
    <source>
        <dbReference type="PROSITE" id="PS00623"/>
    </source>
</evidence>
<sequence length="541" mass="58318">MNSPEIVDYVVIGGGSAGCAVAAGLARSGKHSVVLLEAGRAERSIWTRVPAGVAYLIRDERVVRKFYTQPEARLKDRPIYWPRGRVLGGSSTVNGMIWVHGDPQEYDRWRDEYGLSGWDNQSFKAYLRRVERFQAGDSASRGRQGPVVVSEYGPRQPLMDAFVAACVQAGIPANADYNGLHYEGVGYLQMNTRRGLRVSARDAYLASLPRRSALQVITDAPAEKILFEGSRACGVEYRRGGARGRVMAAKEVILSAGALQSPQLLELSGVGDSQRLSGLGISVRHHAPAVGEGLRDHLHVRLTYECRNARTLNQIVPSTWRKALMALRLAACGDGLMSSASAVAHALVRTDPSLAQPDAKLQLHYLSSVDARTAGKLVLDDFPGFSIGTFALRPQSQGSVHITSKDPDAAPAIHGNYLDHPDDVHATLGALRLARQVAAQPALSEFVVRETRPGPDCTSDEAWLDYVGSLGQTSYHPIGSCRMGTDAASVVDERLRVRGVSCLRVADASVMPTMPSANTNAPSIAIGEKAADMILEDAVHP</sequence>
<gene>
    <name evidence="9" type="ORF">DY367_00235</name>
</gene>
<comment type="caution">
    <text evidence="9">The sequence shown here is derived from an EMBL/GenBank/DDBJ whole genome shotgun (WGS) entry which is preliminary data.</text>
</comment>
<accession>A0A424WK71</accession>
<dbReference type="GO" id="GO:0050660">
    <property type="term" value="F:flavin adenine dinucleotide binding"/>
    <property type="evidence" value="ECO:0007669"/>
    <property type="project" value="InterPro"/>
</dbReference>
<comment type="cofactor">
    <cofactor evidence="1 5">
        <name>FAD</name>
        <dbReference type="ChEBI" id="CHEBI:57692"/>
    </cofactor>
</comment>
<dbReference type="Pfam" id="PF00732">
    <property type="entry name" value="GMC_oxred_N"/>
    <property type="match status" value="1"/>
</dbReference>
<evidence type="ECO:0000256" key="6">
    <source>
        <dbReference type="RuleBase" id="RU003968"/>
    </source>
</evidence>
<dbReference type="InterPro" id="IPR036188">
    <property type="entry name" value="FAD/NAD-bd_sf"/>
</dbReference>
<evidence type="ECO:0000313" key="10">
    <source>
        <dbReference type="Proteomes" id="UP000285324"/>
    </source>
</evidence>
<evidence type="ECO:0000256" key="4">
    <source>
        <dbReference type="ARBA" id="ARBA00022827"/>
    </source>
</evidence>
<dbReference type="SUPFAM" id="SSF54373">
    <property type="entry name" value="FAD-linked reductases, C-terminal domain"/>
    <property type="match status" value="1"/>
</dbReference>
<dbReference type="InterPro" id="IPR000172">
    <property type="entry name" value="GMC_OxRdtase_N"/>
</dbReference>
<dbReference type="PANTHER" id="PTHR11552:SF147">
    <property type="entry name" value="CHOLINE DEHYDROGENASE, MITOCHONDRIAL"/>
    <property type="match status" value="1"/>
</dbReference>
<evidence type="ECO:0000259" key="8">
    <source>
        <dbReference type="PROSITE" id="PS00624"/>
    </source>
</evidence>
<feature type="binding site" evidence="5">
    <location>
        <position position="86"/>
    </location>
    <ligand>
        <name>FAD</name>
        <dbReference type="ChEBI" id="CHEBI:57692"/>
    </ligand>
</feature>
<dbReference type="GO" id="GO:0016614">
    <property type="term" value="F:oxidoreductase activity, acting on CH-OH group of donors"/>
    <property type="evidence" value="ECO:0007669"/>
    <property type="project" value="InterPro"/>
</dbReference>
<dbReference type="InterPro" id="IPR007867">
    <property type="entry name" value="GMC_OxRtase_C"/>
</dbReference>
<dbReference type="Gene3D" id="3.50.50.60">
    <property type="entry name" value="FAD/NAD(P)-binding domain"/>
    <property type="match status" value="1"/>
</dbReference>